<comment type="caution">
    <text evidence="1">The sequence shown here is derived from an EMBL/GenBank/DDBJ whole genome shotgun (WGS) entry which is preliminary data.</text>
</comment>
<name>A0A9D4EVW1_DREPO</name>
<evidence type="ECO:0000313" key="2">
    <source>
        <dbReference type="Proteomes" id="UP000828390"/>
    </source>
</evidence>
<dbReference type="Proteomes" id="UP000828390">
    <property type="component" value="Unassembled WGS sequence"/>
</dbReference>
<keyword evidence="2" id="KW-1185">Reference proteome</keyword>
<protein>
    <submittedName>
        <fullName evidence="1">Uncharacterized protein</fullName>
    </submittedName>
</protein>
<organism evidence="1 2">
    <name type="scientific">Dreissena polymorpha</name>
    <name type="common">Zebra mussel</name>
    <name type="synonym">Mytilus polymorpha</name>
    <dbReference type="NCBI Taxonomy" id="45954"/>
    <lineage>
        <taxon>Eukaryota</taxon>
        <taxon>Metazoa</taxon>
        <taxon>Spiralia</taxon>
        <taxon>Lophotrochozoa</taxon>
        <taxon>Mollusca</taxon>
        <taxon>Bivalvia</taxon>
        <taxon>Autobranchia</taxon>
        <taxon>Heteroconchia</taxon>
        <taxon>Euheterodonta</taxon>
        <taxon>Imparidentia</taxon>
        <taxon>Neoheterodontei</taxon>
        <taxon>Myida</taxon>
        <taxon>Dreissenoidea</taxon>
        <taxon>Dreissenidae</taxon>
        <taxon>Dreissena</taxon>
    </lineage>
</organism>
<reference evidence="1" key="2">
    <citation type="submission" date="2020-11" db="EMBL/GenBank/DDBJ databases">
        <authorList>
            <person name="McCartney M.A."/>
            <person name="Auch B."/>
            <person name="Kono T."/>
            <person name="Mallez S."/>
            <person name="Becker A."/>
            <person name="Gohl D.M."/>
            <person name="Silverstein K.A.T."/>
            <person name="Koren S."/>
            <person name="Bechman K.B."/>
            <person name="Herman A."/>
            <person name="Abrahante J.E."/>
            <person name="Garbe J."/>
        </authorList>
    </citation>
    <scope>NUCLEOTIDE SEQUENCE</scope>
    <source>
        <strain evidence="1">Duluth1</strain>
        <tissue evidence="1">Whole animal</tissue>
    </source>
</reference>
<evidence type="ECO:0000313" key="1">
    <source>
        <dbReference type="EMBL" id="KAH3784980.1"/>
    </source>
</evidence>
<accession>A0A9D4EVW1</accession>
<dbReference type="EMBL" id="JAIWYP010000008">
    <property type="protein sequence ID" value="KAH3784980.1"/>
    <property type="molecule type" value="Genomic_DNA"/>
</dbReference>
<sequence length="91" mass="10645">MQVLIHYIASHVDNDNNGDTELYFYAQIRKVCLPFFILTKQFKTIKCYLFSDGVRYEPLQLVDAVVHALPSLLLHQRLPDLRKEKHMASLL</sequence>
<reference evidence="1" key="1">
    <citation type="journal article" date="2019" name="bioRxiv">
        <title>The Genome of the Zebra Mussel, Dreissena polymorpha: A Resource for Invasive Species Research.</title>
        <authorList>
            <person name="McCartney M.A."/>
            <person name="Auch B."/>
            <person name="Kono T."/>
            <person name="Mallez S."/>
            <person name="Zhang Y."/>
            <person name="Obille A."/>
            <person name="Becker A."/>
            <person name="Abrahante J.E."/>
            <person name="Garbe J."/>
            <person name="Badalamenti J.P."/>
            <person name="Herman A."/>
            <person name="Mangelson H."/>
            <person name="Liachko I."/>
            <person name="Sullivan S."/>
            <person name="Sone E.D."/>
            <person name="Koren S."/>
            <person name="Silverstein K.A.T."/>
            <person name="Beckman K.B."/>
            <person name="Gohl D.M."/>
        </authorList>
    </citation>
    <scope>NUCLEOTIDE SEQUENCE</scope>
    <source>
        <strain evidence="1">Duluth1</strain>
        <tissue evidence="1">Whole animal</tissue>
    </source>
</reference>
<dbReference type="AlphaFoldDB" id="A0A9D4EVW1"/>
<gene>
    <name evidence="1" type="ORF">DPMN_163056</name>
</gene>
<proteinExistence type="predicted"/>